<dbReference type="Gene3D" id="1.10.1170.10">
    <property type="entry name" value="Inhibitor Of Apoptosis Protein (2mihbC-IAP-1), Chain A"/>
    <property type="match status" value="2"/>
</dbReference>
<evidence type="ECO:0000256" key="1">
    <source>
        <dbReference type="ARBA" id="ARBA00022723"/>
    </source>
</evidence>
<evidence type="ECO:0000313" key="4">
    <source>
        <dbReference type="EMBL" id="TFK39746.1"/>
    </source>
</evidence>
<reference evidence="4 5" key="1">
    <citation type="journal article" date="2019" name="Nat. Ecol. Evol.">
        <title>Megaphylogeny resolves global patterns of mushroom evolution.</title>
        <authorList>
            <person name="Varga T."/>
            <person name="Krizsan K."/>
            <person name="Foldi C."/>
            <person name="Dima B."/>
            <person name="Sanchez-Garcia M."/>
            <person name="Sanchez-Ramirez S."/>
            <person name="Szollosi G.J."/>
            <person name="Szarkandi J.G."/>
            <person name="Papp V."/>
            <person name="Albert L."/>
            <person name="Andreopoulos W."/>
            <person name="Angelini C."/>
            <person name="Antonin V."/>
            <person name="Barry K.W."/>
            <person name="Bougher N.L."/>
            <person name="Buchanan P."/>
            <person name="Buyck B."/>
            <person name="Bense V."/>
            <person name="Catcheside P."/>
            <person name="Chovatia M."/>
            <person name="Cooper J."/>
            <person name="Damon W."/>
            <person name="Desjardin D."/>
            <person name="Finy P."/>
            <person name="Geml J."/>
            <person name="Haridas S."/>
            <person name="Hughes K."/>
            <person name="Justo A."/>
            <person name="Karasinski D."/>
            <person name="Kautmanova I."/>
            <person name="Kiss B."/>
            <person name="Kocsube S."/>
            <person name="Kotiranta H."/>
            <person name="LaButti K.M."/>
            <person name="Lechner B.E."/>
            <person name="Liimatainen K."/>
            <person name="Lipzen A."/>
            <person name="Lukacs Z."/>
            <person name="Mihaltcheva S."/>
            <person name="Morgado L.N."/>
            <person name="Niskanen T."/>
            <person name="Noordeloos M.E."/>
            <person name="Ohm R.A."/>
            <person name="Ortiz-Santana B."/>
            <person name="Ovrebo C."/>
            <person name="Racz N."/>
            <person name="Riley R."/>
            <person name="Savchenko A."/>
            <person name="Shiryaev A."/>
            <person name="Soop K."/>
            <person name="Spirin V."/>
            <person name="Szebenyi C."/>
            <person name="Tomsovsky M."/>
            <person name="Tulloss R.E."/>
            <person name="Uehling J."/>
            <person name="Grigoriev I.V."/>
            <person name="Vagvolgyi C."/>
            <person name="Papp T."/>
            <person name="Martin F.M."/>
            <person name="Miettinen O."/>
            <person name="Hibbett D.S."/>
            <person name="Nagy L.G."/>
        </authorList>
    </citation>
    <scope>NUCLEOTIDE SEQUENCE [LARGE SCALE GENOMIC DNA]</scope>
    <source>
        <strain evidence="4 5">CBS 166.37</strain>
    </source>
</reference>
<dbReference type="GO" id="GO:0046872">
    <property type="term" value="F:metal ion binding"/>
    <property type="evidence" value="ECO:0007669"/>
    <property type="project" value="UniProtKB-KW"/>
</dbReference>
<protein>
    <submittedName>
        <fullName evidence="4">Inhibitor of apoptosis repeat-containing protein</fullName>
    </submittedName>
</protein>
<dbReference type="PANTHER" id="PTHR46771">
    <property type="entry name" value="DETERIN"/>
    <property type="match status" value="1"/>
</dbReference>
<dbReference type="Pfam" id="PF00653">
    <property type="entry name" value="BIR"/>
    <property type="match status" value="2"/>
</dbReference>
<feature type="region of interest" description="Disordered" evidence="3">
    <location>
        <begin position="1"/>
        <end position="33"/>
    </location>
</feature>
<sequence>MESLQARIDSFSKSRRVKNPSKPSSSVTVKWPHPPTFRASPEALAEAGFYFNPSFEDRDNVTCFACEKQLGNWEKDDDPFNIHWEKRGLTCCWASVRCGLREDMDRTGRFTFPDKTRLPTSKVMEKARLDTFSTGDGWIHDQVKNHGASSKKLARAGFTYTPQYPGDDLATCLYCNVSLSGWDAEDDPMYDFLDLLQCPQSNLSSP</sequence>
<dbReference type="OrthoDB" id="2196114at2759"/>
<name>A0A5C3M5T4_9AGAR</name>
<organism evidence="4 5">
    <name type="scientific">Crucibulum laeve</name>
    <dbReference type="NCBI Taxonomy" id="68775"/>
    <lineage>
        <taxon>Eukaryota</taxon>
        <taxon>Fungi</taxon>
        <taxon>Dikarya</taxon>
        <taxon>Basidiomycota</taxon>
        <taxon>Agaricomycotina</taxon>
        <taxon>Agaricomycetes</taxon>
        <taxon>Agaricomycetidae</taxon>
        <taxon>Agaricales</taxon>
        <taxon>Agaricineae</taxon>
        <taxon>Nidulariaceae</taxon>
        <taxon>Crucibulum</taxon>
    </lineage>
</organism>
<accession>A0A5C3M5T4</accession>
<dbReference type="SMART" id="SM00238">
    <property type="entry name" value="BIR"/>
    <property type="match status" value="2"/>
</dbReference>
<keyword evidence="5" id="KW-1185">Reference proteome</keyword>
<dbReference type="PROSITE" id="PS50143">
    <property type="entry name" value="BIR_REPEAT_2"/>
    <property type="match status" value="2"/>
</dbReference>
<evidence type="ECO:0000256" key="3">
    <source>
        <dbReference type="SAM" id="MobiDB-lite"/>
    </source>
</evidence>
<dbReference type="InterPro" id="IPR051190">
    <property type="entry name" value="Baculoviral_IAP"/>
</dbReference>
<proteinExistence type="predicted"/>
<evidence type="ECO:0000313" key="5">
    <source>
        <dbReference type="Proteomes" id="UP000308652"/>
    </source>
</evidence>
<evidence type="ECO:0000256" key="2">
    <source>
        <dbReference type="ARBA" id="ARBA00022833"/>
    </source>
</evidence>
<dbReference type="STRING" id="68775.A0A5C3M5T4"/>
<dbReference type="Proteomes" id="UP000308652">
    <property type="component" value="Unassembled WGS sequence"/>
</dbReference>
<dbReference type="EMBL" id="ML213598">
    <property type="protein sequence ID" value="TFK39746.1"/>
    <property type="molecule type" value="Genomic_DNA"/>
</dbReference>
<gene>
    <name evidence="4" type="ORF">BDQ12DRAFT_602807</name>
</gene>
<keyword evidence="2" id="KW-0862">Zinc</keyword>
<dbReference type="InterPro" id="IPR001370">
    <property type="entry name" value="BIR_rpt"/>
</dbReference>
<dbReference type="SUPFAM" id="SSF57924">
    <property type="entry name" value="Inhibitor of apoptosis (IAP) repeat"/>
    <property type="match status" value="2"/>
</dbReference>
<dbReference type="AlphaFoldDB" id="A0A5C3M5T4"/>
<dbReference type="PANTHER" id="PTHR46771:SF5">
    <property type="entry name" value="DETERIN"/>
    <property type="match status" value="1"/>
</dbReference>
<keyword evidence="1" id="KW-0479">Metal-binding</keyword>